<dbReference type="EnsemblPlants" id="MELO3C029218.2.1">
    <property type="protein sequence ID" value="MELO3C029218.2.1"/>
    <property type="gene ID" value="MELO3C029218.2"/>
</dbReference>
<sequence>MSLTLTKGEDDDVPGEEAVIRLCVVLEENVPYVLPKAYYSAGATPPPFFASTIASPTPRPYIWGGQHLLLLPYGTPVPYPAIYHCGNHPFIGNTASAGSRKSGKVASSSGNDGASQSSKPNDFEGDFSEGMKSEVLPLTVSLLHYYDKSDYGKEEIPLALRRLDIEFKESAEEQRQ</sequence>
<evidence type="ECO:0000259" key="2">
    <source>
        <dbReference type="Pfam" id="PF07777"/>
    </source>
</evidence>
<dbReference type="PANTHER" id="PTHR45967">
    <property type="entry name" value="G-BOX-BINDING FACTOR 3-RELATED"/>
    <property type="match status" value="1"/>
</dbReference>
<name>A0A9I9E5Y5_CUCME</name>
<evidence type="ECO:0000313" key="3">
    <source>
        <dbReference type="EnsemblPlants" id="MELO3C029218.2.1"/>
    </source>
</evidence>
<dbReference type="GO" id="GO:0003700">
    <property type="term" value="F:DNA-binding transcription factor activity"/>
    <property type="evidence" value="ECO:0007669"/>
    <property type="project" value="InterPro"/>
</dbReference>
<dbReference type="GO" id="GO:0043565">
    <property type="term" value="F:sequence-specific DNA binding"/>
    <property type="evidence" value="ECO:0007669"/>
    <property type="project" value="InterPro"/>
</dbReference>
<feature type="region of interest" description="Disordered" evidence="1">
    <location>
        <begin position="101"/>
        <end position="128"/>
    </location>
</feature>
<dbReference type="Gramene" id="MELO3C029218.2.1">
    <property type="protein sequence ID" value="MELO3C029218.2.1"/>
    <property type="gene ID" value="MELO3C029218.2"/>
</dbReference>
<feature type="compositionally biased region" description="Low complexity" evidence="1">
    <location>
        <begin position="106"/>
        <end position="118"/>
    </location>
</feature>
<organism evidence="3">
    <name type="scientific">Cucumis melo</name>
    <name type="common">Muskmelon</name>
    <dbReference type="NCBI Taxonomy" id="3656"/>
    <lineage>
        <taxon>Eukaryota</taxon>
        <taxon>Viridiplantae</taxon>
        <taxon>Streptophyta</taxon>
        <taxon>Embryophyta</taxon>
        <taxon>Tracheophyta</taxon>
        <taxon>Spermatophyta</taxon>
        <taxon>Magnoliopsida</taxon>
        <taxon>eudicotyledons</taxon>
        <taxon>Gunneridae</taxon>
        <taxon>Pentapetalae</taxon>
        <taxon>rosids</taxon>
        <taxon>fabids</taxon>
        <taxon>Cucurbitales</taxon>
        <taxon>Cucurbitaceae</taxon>
        <taxon>Benincaseae</taxon>
        <taxon>Cucumis</taxon>
    </lineage>
</organism>
<proteinExistence type="predicted"/>
<protein>
    <recommendedName>
        <fullName evidence="2">G-box binding protein multifunctional mosaic region domain-containing protein</fullName>
    </recommendedName>
</protein>
<dbReference type="InterPro" id="IPR012900">
    <property type="entry name" value="MFMR"/>
</dbReference>
<evidence type="ECO:0000256" key="1">
    <source>
        <dbReference type="SAM" id="MobiDB-lite"/>
    </source>
</evidence>
<reference evidence="3" key="1">
    <citation type="submission" date="2023-03" db="UniProtKB">
        <authorList>
            <consortium name="EnsemblPlants"/>
        </authorList>
    </citation>
    <scope>IDENTIFICATION</scope>
</reference>
<dbReference type="PANTHER" id="PTHR45967:SF20">
    <property type="entry name" value="G-BOX-BINDING FACTOR 1"/>
    <property type="match status" value="1"/>
</dbReference>
<dbReference type="InterPro" id="IPR044827">
    <property type="entry name" value="GBF-like"/>
</dbReference>
<dbReference type="AlphaFoldDB" id="A0A9I9E5Y5"/>
<dbReference type="Pfam" id="PF07777">
    <property type="entry name" value="MFMR"/>
    <property type="match status" value="1"/>
</dbReference>
<feature type="domain" description="G-box binding protein multifunctional mosaic region" evidence="2">
    <location>
        <begin position="36"/>
        <end position="87"/>
    </location>
</feature>
<accession>A0A9I9E5Y5</accession>
<dbReference type="GO" id="GO:0005634">
    <property type="term" value="C:nucleus"/>
    <property type="evidence" value="ECO:0007669"/>
    <property type="project" value="TreeGrafter"/>
</dbReference>